<reference evidence="3 4" key="2">
    <citation type="submission" date="2018-11" db="EMBL/GenBank/DDBJ databases">
        <authorList>
            <consortium name="Pathogen Informatics"/>
        </authorList>
    </citation>
    <scope>NUCLEOTIDE SEQUENCE [LARGE SCALE GENOMIC DNA]</scope>
    <source>
        <strain evidence="3 4">MHpl1</strain>
    </source>
</reference>
<keyword evidence="1" id="KW-0472">Membrane</keyword>
<keyword evidence="2" id="KW-0732">Signal</keyword>
<gene>
    <name evidence="3" type="ORF">HPLM_LOCUS15758</name>
</gene>
<keyword evidence="4" id="KW-1185">Reference proteome</keyword>
<sequence length="83" mass="9178">MHSVYFLLVLAISVAAAPKKDQDGPEMDKEATDKLPPMDPQKGTFCILGGYNPYCYPYYLNYGYYSPLGGLLSPLIGLLGWLL</sequence>
<feature type="transmembrane region" description="Helical" evidence="1">
    <location>
        <begin position="62"/>
        <end position="82"/>
    </location>
</feature>
<organism evidence="5">
    <name type="scientific">Haemonchus placei</name>
    <name type="common">Barber's pole worm</name>
    <dbReference type="NCBI Taxonomy" id="6290"/>
    <lineage>
        <taxon>Eukaryota</taxon>
        <taxon>Metazoa</taxon>
        <taxon>Ecdysozoa</taxon>
        <taxon>Nematoda</taxon>
        <taxon>Chromadorea</taxon>
        <taxon>Rhabditida</taxon>
        <taxon>Rhabditina</taxon>
        <taxon>Rhabditomorpha</taxon>
        <taxon>Strongyloidea</taxon>
        <taxon>Trichostrongylidae</taxon>
        <taxon>Haemonchus</taxon>
    </lineage>
</organism>
<keyword evidence="1" id="KW-1133">Transmembrane helix</keyword>
<evidence type="ECO:0000256" key="2">
    <source>
        <dbReference type="SAM" id="SignalP"/>
    </source>
</evidence>
<evidence type="ECO:0000313" key="5">
    <source>
        <dbReference type="WBParaSite" id="HPLM_0001576601-mRNA-1"/>
    </source>
</evidence>
<reference evidence="5" key="1">
    <citation type="submission" date="2017-02" db="UniProtKB">
        <authorList>
            <consortium name="WormBaseParasite"/>
        </authorList>
    </citation>
    <scope>IDENTIFICATION</scope>
</reference>
<dbReference type="AlphaFoldDB" id="A0A0N4WVN5"/>
<accession>A0A0N4WVN5</accession>
<dbReference type="WBParaSite" id="HPLM_0001576601-mRNA-1">
    <property type="protein sequence ID" value="HPLM_0001576601-mRNA-1"/>
    <property type="gene ID" value="HPLM_0001576601"/>
</dbReference>
<evidence type="ECO:0000256" key="1">
    <source>
        <dbReference type="SAM" id="Phobius"/>
    </source>
</evidence>
<dbReference type="EMBL" id="UZAF01019110">
    <property type="protein sequence ID" value="VDO57720.1"/>
    <property type="molecule type" value="Genomic_DNA"/>
</dbReference>
<proteinExistence type="predicted"/>
<evidence type="ECO:0000313" key="3">
    <source>
        <dbReference type="EMBL" id="VDO57720.1"/>
    </source>
</evidence>
<dbReference type="Proteomes" id="UP000268014">
    <property type="component" value="Unassembled WGS sequence"/>
</dbReference>
<protein>
    <submittedName>
        <fullName evidence="5">Secreted protein</fullName>
    </submittedName>
</protein>
<name>A0A0N4WVN5_HAEPC</name>
<keyword evidence="1" id="KW-0812">Transmembrane</keyword>
<dbReference type="OMA" id="PMDPQKG"/>
<feature type="signal peptide" evidence="2">
    <location>
        <begin position="1"/>
        <end position="16"/>
    </location>
</feature>
<evidence type="ECO:0000313" key="4">
    <source>
        <dbReference type="Proteomes" id="UP000268014"/>
    </source>
</evidence>
<dbReference type="OrthoDB" id="10482117at2759"/>
<feature type="chain" id="PRO_5043124124" evidence="2">
    <location>
        <begin position="17"/>
        <end position="83"/>
    </location>
</feature>